<protein>
    <submittedName>
        <fullName evidence="1">Uncharacterized protein</fullName>
    </submittedName>
</protein>
<proteinExistence type="predicted"/>
<dbReference type="RefSeq" id="WP_033089899.1">
    <property type="nucleotide sequence ID" value="NZ_AP017900.1"/>
</dbReference>
<evidence type="ECO:0000313" key="2">
    <source>
        <dbReference type="Proteomes" id="UP000180166"/>
    </source>
</evidence>
<dbReference type="Proteomes" id="UP000180166">
    <property type="component" value="Chromosome"/>
</dbReference>
<dbReference type="EMBL" id="CP017839">
    <property type="protein sequence ID" value="APB01372.1"/>
    <property type="molecule type" value="Genomic_DNA"/>
</dbReference>
<evidence type="ECO:0000313" key="1">
    <source>
        <dbReference type="EMBL" id="APB01372.1"/>
    </source>
</evidence>
<accession>A0ABC8B4F9</accession>
<gene>
    <name evidence="1" type="ORF">NS506_07352</name>
</gene>
<sequence>MNYQAREPLLWIGTQSQQARNGWHSVCVHSSCAAQHLVAFETSESAAISQSHGAGEIVDEFVVEVLPGCPWNDLAVEVRGLSRCEERLLFEVGHSKVAVVPSQIGGSADSSPARFGGWIALVHDGDDHRYALYRSVLDRKLYRWNE</sequence>
<dbReference type="GeneID" id="93372711"/>
<name>A0ABC8B4F9_9NOCA</name>
<organism evidence="1 2">
    <name type="scientific">Nocardia seriolae</name>
    <dbReference type="NCBI Taxonomy" id="37332"/>
    <lineage>
        <taxon>Bacteria</taxon>
        <taxon>Bacillati</taxon>
        <taxon>Actinomycetota</taxon>
        <taxon>Actinomycetes</taxon>
        <taxon>Mycobacteriales</taxon>
        <taxon>Nocardiaceae</taxon>
        <taxon>Nocardia</taxon>
    </lineage>
</organism>
<dbReference type="KEGG" id="nsr:NS506_07352"/>
<dbReference type="AlphaFoldDB" id="A0ABC8B4F9"/>
<reference evidence="1 2" key="1">
    <citation type="submission" date="2016-10" db="EMBL/GenBank/DDBJ databases">
        <title>Genome sequence of Nocardia seriolae strain EM150506, isolated from Anguila japonica.</title>
        <authorList>
            <person name="Han H.-J."/>
        </authorList>
    </citation>
    <scope>NUCLEOTIDE SEQUENCE [LARGE SCALE GENOMIC DNA]</scope>
    <source>
        <strain evidence="1 2">EM150506</strain>
    </source>
</reference>